<dbReference type="PANTHER" id="PTHR31558:SF40">
    <property type="entry name" value="EXPRESSED PROTEIN"/>
    <property type="match status" value="1"/>
</dbReference>
<feature type="domain" description="Protein ENHANCED DISEASE RESISTANCE 2 C-terminal" evidence="1">
    <location>
        <begin position="396"/>
        <end position="637"/>
    </location>
</feature>
<dbReference type="OrthoDB" id="9970435at2759"/>
<dbReference type="Proteomes" id="UP000275267">
    <property type="component" value="Unassembled WGS sequence"/>
</dbReference>
<name>A0A3L6R898_PANMI</name>
<comment type="caution">
    <text evidence="2">The sequence shown here is derived from an EMBL/GenBank/DDBJ whole genome shotgun (WGS) entry which is preliminary data.</text>
</comment>
<dbReference type="InterPro" id="IPR009769">
    <property type="entry name" value="EDR2_C"/>
</dbReference>
<accession>A0A3L6R898</accession>
<evidence type="ECO:0000313" key="2">
    <source>
        <dbReference type="EMBL" id="RLM98727.1"/>
    </source>
</evidence>
<reference evidence="3" key="1">
    <citation type="journal article" date="2019" name="Nat. Commun.">
        <title>The genome of broomcorn millet.</title>
        <authorList>
            <person name="Zou C."/>
            <person name="Miki D."/>
            <person name="Li D."/>
            <person name="Tang Q."/>
            <person name="Xiao L."/>
            <person name="Rajput S."/>
            <person name="Deng P."/>
            <person name="Jia W."/>
            <person name="Huang R."/>
            <person name="Zhang M."/>
            <person name="Sun Y."/>
            <person name="Hu J."/>
            <person name="Fu X."/>
            <person name="Schnable P.S."/>
            <person name="Li F."/>
            <person name="Zhang H."/>
            <person name="Feng B."/>
            <person name="Zhu X."/>
            <person name="Liu R."/>
            <person name="Schnable J.C."/>
            <person name="Zhu J.-K."/>
            <person name="Zhang H."/>
        </authorList>
    </citation>
    <scope>NUCLEOTIDE SEQUENCE [LARGE SCALE GENOMIC DNA]</scope>
</reference>
<dbReference type="Pfam" id="PF07059">
    <property type="entry name" value="EDR2_C"/>
    <property type="match status" value="1"/>
</dbReference>
<dbReference type="STRING" id="4540.A0A3L6R898"/>
<dbReference type="PANTHER" id="PTHR31558">
    <property type="entry name" value="CW14 PROTEIN"/>
    <property type="match status" value="1"/>
</dbReference>
<evidence type="ECO:0000313" key="3">
    <source>
        <dbReference type="Proteomes" id="UP000275267"/>
    </source>
</evidence>
<dbReference type="AlphaFoldDB" id="A0A3L6R898"/>
<keyword evidence="3" id="KW-1185">Reference proteome</keyword>
<proteinExistence type="predicted"/>
<gene>
    <name evidence="2" type="ORF">C2845_PM06G32110</name>
</gene>
<sequence>MNECGYRTIDAVGDLEEPIRRLPVEQPPEEGDPLPFPAAVAVATAAAAAVSGGLSAGPLAPRGPGPADRAFARGQPACPWRRQRSGPLLTTMGACVSSSKKRRSQRLCCIYRRYRGKVLSTTPIVRASDVENFASSGEVVHIGSSAATRRRSDGSNVTFHLTQLQWHHSELDTENGNVVCQEEAWFDSVSILGSDSDEDFSSVNGDLPAMPNETGTQLMQCEDASSIADAIQKFERIFDGSSVAQAVGQYLKRDANKIEAERPKVASPEACDVTSGKADEGKTRNEGIKILTKLRRGEDACNTLKPFKDGEKPHESIFKNLTPVCTPRHANKVQPLAVASPRGQKKKSAVVRLSFKRQSFDGEQTTEICSSRRYLIRPRAGLLVPQAGEKILEGCWSVLEPSTFKLRGESFFKDKRKSPAPGCSPYTPFGVDIFMSPRKIHHIAQHIELPPVKPNEKIPSLLIVNIQMPTYPAAMFLGDSDGEGINLVLYFKLNDNFEKEISPQFHDSIKRLVNDEIEKVKGFPMDSTVPFRERLKILAGLVNPDDMNLSSAERKLVQAYNEKPVLSRPQHSFYVGSNYLEIDLDVHRFSFISRKGLEAFRERLKHGVVDLGLTIQAQKQEELPEHVLCSVRLNKVDFVNNGQIPTLLPCDDD</sequence>
<protein>
    <recommendedName>
        <fullName evidence="1">Protein ENHANCED DISEASE RESISTANCE 2 C-terminal domain-containing protein</fullName>
    </recommendedName>
</protein>
<organism evidence="2 3">
    <name type="scientific">Panicum miliaceum</name>
    <name type="common">Proso millet</name>
    <name type="synonym">Broomcorn millet</name>
    <dbReference type="NCBI Taxonomy" id="4540"/>
    <lineage>
        <taxon>Eukaryota</taxon>
        <taxon>Viridiplantae</taxon>
        <taxon>Streptophyta</taxon>
        <taxon>Embryophyta</taxon>
        <taxon>Tracheophyta</taxon>
        <taxon>Spermatophyta</taxon>
        <taxon>Magnoliopsida</taxon>
        <taxon>Liliopsida</taxon>
        <taxon>Poales</taxon>
        <taxon>Poaceae</taxon>
        <taxon>PACMAD clade</taxon>
        <taxon>Panicoideae</taxon>
        <taxon>Panicodae</taxon>
        <taxon>Paniceae</taxon>
        <taxon>Panicinae</taxon>
        <taxon>Panicum</taxon>
        <taxon>Panicum sect. Panicum</taxon>
    </lineage>
</organism>
<dbReference type="EMBL" id="PQIB02000009">
    <property type="protein sequence ID" value="RLM98727.1"/>
    <property type="molecule type" value="Genomic_DNA"/>
</dbReference>
<evidence type="ECO:0000259" key="1">
    <source>
        <dbReference type="Pfam" id="PF07059"/>
    </source>
</evidence>